<feature type="domain" description="SpaA-like prealbumin fold" evidence="7">
    <location>
        <begin position="2036"/>
        <end position="2111"/>
    </location>
</feature>
<evidence type="ECO:0000256" key="2">
    <source>
        <dbReference type="ARBA" id="ARBA00007257"/>
    </source>
</evidence>
<sequence>MDKFKRLFNKAKWLKKAGILTLVLTMLLTLFNNGVLIKADDNVNANINFTSQIVEQINGSYVSISDVQSGKSFFLAIGYTISASGETSRYTNCTLSITLPSYVSFSGQTSDIQGTAFDEINYNINFEGTPYEERTLTITADELVPGQTGTLYLQMSFDNLKTPDGSVANFTGMTLTGSVVAGDSSPNFNEILVPEATVIATASQDWTVSKDVAKQNNNDYSIETIDGKKYYSVDYQITAAPGKNISDIGNNYGRLNCTFVDEQGNKADGFMLVDTLPVAPVANGGAYNIEVYAGTTKSSENMLQEGEDYELVLNDDGSVKAIRIKYVSTYSDIKNDYTTAYVPDDAHVLTTYTINANYDYNAYRVLPVDEDKIPYLLDNKAEIKYLPVGESTYKTTNDNASVNVGWVDENAPVTNLTITKYLTVKGGTSLGLDEKFVFDQDKQDLYYRYSDSKIEFGLYSDQECTIPAVDFNGNTVGNSVALNKDGQVIFENMTEGTYYLKETTGDLPITSKEVSKIEIKNENNQAVVYFEGEKVNDGKIEVNNENSDNGYGYVAFNKVGTSATSSTSGPLEGVKFKLTNKNDTNKVYETYSNEDGLVLFEGIPAGEYLVEEDFTSGEYDQPATIKWDVSVKANQVNYPDGMTRDDQGMPYVVNSSSKGKLIIYKVDQNDNSKKLSGAIFNVYGPFASEKEANEAISNNSLGQSFSLEGNSESNALEKGYYVYKEVSAPEGYKLDNNFYTVQVKTQTLNKVTMENEQLGKLRLLKKGALVNENVNLEINLAGAKFHIYTNKNATDDSLVKDENGNSVVIESIETINSEYNSNEISLPAGTYYLKEFAVPDGYQLKQEVIEVEVLAGKTTTQKIINQTDRFGYLQVQKVDSKTNQPISGVSFDLYNSNNELIETITTNALGVGQSSFLVAGSYYLVEKDGSSLKDYVVKTEHIDFTLQNNQVTDLIVANDHYVNYQLQKVSSLNEQTKLNGAIFTLYDSDGTTVLKENITSDENGYITFVQLQPGKTYYYQETKAPDGYTLNSEKVKFVAPDVNRTDDNYSFDGGKITNVPQGQFTITKTQFELDSSSPTPASRNFAYFPVLTTDVEADSNVAKANGTYNTLTTNETTGMATSKKLDAGKYWVVELDIGLQWEVDGGNNKQITVEAGRLATSVGNNTNIDFVNKLTMGKVAIKKVSSIDKNTAVKATFNVYKKVLDNNHDYQNDQVITTLTSSSDGKEVVSEFLQPGDYVLVETSVTGDYVLDSTYHDFTITAGKTNRDFVNDPLTNVPQSTIGIKKIATWKDSANGDIIEPLAGIKFNIYKAIEVNKDFEGAIKQGDKYYYKDGSPVTSIVSGEDVVYSSKLEPGYYYVEEELTDLQKQDYQTDVPQVVHLQAGKTEKLTFNNKPLKGKVKVTKVSNVDNKTRLNGADFDIYYVVDKDTQGATLVKAFDGKDYRDCYVVDSGLSSNIVSGSAIVYDEKGNGSQEEGIGFSQFIEDGKEVVLQEIKAPQYYGMVHEWYYVGKIEKQKISDITITNYPLTYPVGDKYDGADKRIDGAVIGLFSSNKGAVKFNQLSTDDQNQVINDKNEWTKYDLLQTAISTKERGFQFIDIDATQTYYVLELKAPENYNRDDTIYKATVELSGDAYILKDENGQKLSIRNYHFQQIWVKKVLDFAGEKTNLDGINFNVYPANIVDKDTDGAIEVYDKTDNVYRNVILGNKVDTYTTGTISQGKDNGTFITTTLPAGLYVIEEVTDDLPEGITAPKVIRYAVHLETDKNNKDLYSDNVNSTNNIVNTTTYGKLALNKVASDNSNDYIKATFNIYQKDQDNDYSDNQVVTTITTTGTKDPILSDFLKPGDYVLVETSVEDGYVLNSEPIEFKIDSNKVTGLIKSYNSIDDAKKDPLIVKNVPKGNINGLVKKGTYLKDGQKVVETLKDVNFEVYHYQIENGTLKLDNPIATAKSNSNGELVFYQNGTNVSNKKWLEAGTYVLKETTVGLDNENNGFVSNSYLGKFEIEAGKTTNDVIEIDQNGKETGSKTAIISNDSVYGQILITKVDHYVRDQKLAGVSFDVFDSSGKKVDTITTNKDGNALTKLLPEGKYTVKEVNSFDGYFVNDTEYIYEVKGLKVTSKDSNGSEVITNTMAQSIQIDKVDSVTGKKITNLNGAVFSLWDSVVNGNKLAQITCDSNSQEIIFTGLLPDTKYYLQEDNAPDGYIVTNSNRIEITTTNNGEKGNPVKVVYELENEPLGSLKIEKVSKWTIYDSNNTQNYPLANAEFTLYQDVNNDSAIDGNDILIGVKTSDEKGIVTFEGLKAGKYLFYESKVPDDFKGNSKVYEVTIEKGKENSVYTGKQAIVNTANKGRFSFTKTAPDKTPLVGATFQLQKEENGSYNNYLPEFTVTNVNGEFLSDILDPGNYRLVETKAPQNFEIMTPIDFVIEAGEVTFVTSAGKDSVVNQALGTVSVTKYDDHSLYIGDENAVLAGVEFGLYSVDGKLIASKLTDSNGKITWQDVAAGDYYVQEITPLPGYKLDTTKYNVTVKANQSEVIDYLVEGTDGKKGTIINTSTMGRLVIKKVDDDTNKGLEGAVFKISKVNDGTFVPIELTTNKQGIAVSDLLPASKDGSEYLITEIKAPDGYSLDEKYHQIEKTVKVYPIQDEELINSKDNTENINLVTFKNYAKTNIMDINPKIEKYIIDDQQLISDKSVDTPLLDSSDQESFAIRNFAQGENDVPVSTVEVEDSKMSLYYVDENNDYVVTNPNDPYTIDSVTIYHANDKDENNIKAQVYYMMADSSKWQTNDSLIVNVPGKDQSIKIPLDNVKATKVKVVYFVENGLISEGFTSDGIDLDVTINKRQSDATANEIRRVSNQAKVIYNYTYKDESGISQNGIVEKASDLVNVYYPLNETGLPQVSLGIVAGQENKIYQPGDSIESTITVVNKSDSSDSDPDKTIIQPIISFDLPLAMTLNTDTYPIDDFSGEMTNFQVVVYNSEDASDGMVLTPKQYSVVYSVVEARIFQNGQLEGTGKETRKVTILLDDEFEFKPGMKITVKYTGTTSINDTSTSLYAPAYFTSGKITALSIENPYGNAFTVESSTGSNYNALVNDKTLDTITGRDEIDNTGEGLKYPNSVGIITINETNYLSIHKQVKGIYNDEYLNYNQIASTAPGEDLDYQITFKNGGDDEQSDRAISKARVVDILPFNGDSLVNRTDDNYTARSTTLEKAPLLNYVDVLNENVQYTLYYCVGDDIDSKFDEWKEEARTKYSAKEELPIVYNNKWSDSDWSSGSHQWIKASEYHGDLSLVSAFAIEFDFSQDLLEPGETVTIHVKMTAPEYGTDQIDEISNKLMANSALIAVLRNGSEEVLSTDITENREVKAQLSLPKGTIGDFAWYDINRNGLQDQSDVPVQGLKVTLHKYVTTYDKDGKLQRQEIFDDDNFTTITDSSGRYEFTNQDCNVLKSGKTDNTSTDPNDYVGDRYFEYRVEFAIPEDESSYTYVPTLPYVKDQNGNLQPEIDSNIGADSTKDDYCFTEYFALDATKLGDASLAGDTDLSLDAGFVANGSLGDYVWFDANKNGIQDPDESGVAGVTVRLYQANENGEIINSQALKTTKTDYLGYYLFEDLTAGYYIIEFDIGGVVPSYGSGYLDRYYFTGNNLSDDENFDSNPIITVDNQDALVAKTGLIELEYHDSDMSIDAGLTVYSAISGSVFEDRDYSDTKNYLNENGDPVDQILKEGTIVQLYQVDEEFDIINELPLENQLISEVVVGSDGKYHFEQLDAGYYVVKFIFPNGYSLVSGDVGTNDTIDSDVVNQIVTENNQVSGYSDVIQVGLNEHVTNIDGGTRLYSSLGDYIFMDNNANGIQDQGDTPVSKINVYLFRRENENAQWQYYRQSVSDENGLYLFENLESSTYTGIQYRVIFDLGITTKVTIPYASDDQGEDSNALSQYIPGFGYPSDPIDLKYNTIDLSWDAGIVQSTGAIGDYVFYDSNVNGIQDEENTGISNIKVVLEANNDDITNENNWQEVATTYTNSQGYYIFNNLKEGYYRVKFEVLDNYNVTLSTQGEDSAIDSDGIYANDDIWYYTRSFYLDQDGYDMTWDLGVYDPDVTTTTITQYNGSQPTGDNINLSKYFVLALGSIAALVTTYFGRNKKKRIVESK</sequence>
<feature type="domain" description="SpaA-like prealbumin fold" evidence="7">
    <location>
        <begin position="2246"/>
        <end position="2334"/>
    </location>
</feature>
<keyword evidence="5" id="KW-0472">Membrane</keyword>
<comment type="subcellular location">
    <subcellularLocation>
        <location evidence="1">Secreted</location>
    </subcellularLocation>
</comment>
<feature type="domain" description="SpaA-like prealbumin fold" evidence="7">
    <location>
        <begin position="659"/>
        <end position="756"/>
    </location>
</feature>
<feature type="domain" description="SpaA-like prealbumin fold" evidence="7">
    <location>
        <begin position="1788"/>
        <end position="1875"/>
    </location>
</feature>
<feature type="transmembrane region" description="Helical" evidence="5">
    <location>
        <begin position="4106"/>
        <end position="4124"/>
    </location>
</feature>
<evidence type="ECO:0000259" key="6">
    <source>
        <dbReference type="Pfam" id="PF17210"/>
    </source>
</evidence>
<dbReference type="GO" id="GO:0005576">
    <property type="term" value="C:extracellular region"/>
    <property type="evidence" value="ECO:0007669"/>
    <property type="project" value="UniProtKB-SubCell"/>
</dbReference>
<evidence type="ECO:0000256" key="4">
    <source>
        <dbReference type="ARBA" id="ARBA00022729"/>
    </source>
</evidence>
<dbReference type="Pfam" id="PF17802">
    <property type="entry name" value="SpaA"/>
    <property type="match status" value="13"/>
</dbReference>
<accession>A0A9D1XJ95</accession>
<protein>
    <submittedName>
        <fullName evidence="8">Uncharacterized protein</fullName>
    </submittedName>
</protein>
<proteinExistence type="inferred from homology"/>
<feature type="domain" description="SD-repeat containing protein B" evidence="6">
    <location>
        <begin position="3365"/>
        <end position="3433"/>
    </location>
</feature>
<keyword evidence="4" id="KW-0732">Signal</keyword>
<evidence type="ECO:0000259" key="7">
    <source>
        <dbReference type="Pfam" id="PF17802"/>
    </source>
</evidence>
<feature type="domain" description="SpaA-like prealbumin fold" evidence="7">
    <location>
        <begin position="2461"/>
        <end position="2530"/>
    </location>
</feature>
<evidence type="ECO:0000256" key="1">
    <source>
        <dbReference type="ARBA" id="ARBA00004613"/>
    </source>
</evidence>
<feature type="domain" description="SpaA-like prealbumin fold" evidence="7">
    <location>
        <begin position="564"/>
        <end position="635"/>
    </location>
</feature>
<dbReference type="SUPFAM" id="SSF117074">
    <property type="entry name" value="Hypothetical protein PA1324"/>
    <property type="match status" value="5"/>
</dbReference>
<comment type="caution">
    <text evidence="8">The sequence shown here is derived from an EMBL/GenBank/DDBJ whole genome shotgun (WGS) entry which is preliminary data.</text>
</comment>
<dbReference type="Pfam" id="PF17210">
    <property type="entry name" value="SdrD_B"/>
    <property type="match status" value="5"/>
</dbReference>
<evidence type="ECO:0000313" key="9">
    <source>
        <dbReference type="Proteomes" id="UP000886724"/>
    </source>
</evidence>
<dbReference type="InterPro" id="IPR013783">
    <property type="entry name" value="Ig-like_fold"/>
</dbReference>
<feature type="domain" description="SpaA-like prealbumin fold" evidence="7">
    <location>
        <begin position="1177"/>
        <end position="1265"/>
    </location>
</feature>
<feature type="domain" description="SD-repeat containing protein B" evidence="6">
    <location>
        <begin position="3825"/>
        <end position="3950"/>
    </location>
</feature>
<dbReference type="Proteomes" id="UP000886724">
    <property type="component" value="Unassembled WGS sequence"/>
</dbReference>
<feature type="domain" description="SpaA-like prealbumin fold" evidence="7">
    <location>
        <begin position="779"/>
        <end position="866"/>
    </location>
</feature>
<dbReference type="EMBL" id="DXET01000002">
    <property type="protein sequence ID" value="HIX80359.1"/>
    <property type="molecule type" value="Genomic_DNA"/>
</dbReference>
<evidence type="ECO:0000256" key="5">
    <source>
        <dbReference type="SAM" id="Phobius"/>
    </source>
</evidence>
<dbReference type="PANTHER" id="PTHR36108:SF13">
    <property type="entry name" value="COLOSSIN-B-RELATED"/>
    <property type="match status" value="1"/>
</dbReference>
<feature type="domain" description="SpaA-like prealbumin fold" evidence="7">
    <location>
        <begin position="2554"/>
        <end position="2631"/>
    </location>
</feature>
<feature type="domain" description="SpaA-like prealbumin fold" evidence="7">
    <location>
        <begin position="964"/>
        <end position="1042"/>
    </location>
</feature>
<organism evidence="8 9">
    <name type="scientific">Candidatus Erysipelatoclostridium merdavium</name>
    <dbReference type="NCBI Taxonomy" id="2838566"/>
    <lineage>
        <taxon>Bacteria</taxon>
        <taxon>Bacillati</taxon>
        <taxon>Bacillota</taxon>
        <taxon>Erysipelotrichia</taxon>
        <taxon>Erysipelotrichales</taxon>
        <taxon>Erysipelotrichales incertae sedis</taxon>
    </lineage>
</organism>
<feature type="domain" description="SD-repeat containing protein B" evidence="6">
    <location>
        <begin position="3956"/>
        <end position="4078"/>
    </location>
</feature>
<feature type="domain" description="SD-repeat containing protein B" evidence="6">
    <location>
        <begin position="3542"/>
        <end position="3677"/>
    </location>
</feature>
<feature type="domain" description="SpaA-like prealbumin fold" evidence="7">
    <location>
        <begin position="2348"/>
        <end position="2430"/>
    </location>
</feature>
<dbReference type="SUPFAM" id="SSF49478">
    <property type="entry name" value="Cna protein B-type domain"/>
    <property type="match status" value="6"/>
</dbReference>
<name>A0A9D1XJ95_9FIRM</name>
<keyword evidence="5" id="KW-0812">Transmembrane</keyword>
<dbReference type="PANTHER" id="PTHR36108">
    <property type="entry name" value="COLOSSIN-B-RELATED"/>
    <property type="match status" value="1"/>
</dbReference>
<feature type="domain" description="SD-repeat containing protein B" evidence="6">
    <location>
        <begin position="3736"/>
        <end position="3791"/>
    </location>
</feature>
<keyword evidence="3" id="KW-0964">Secreted</keyword>
<reference evidence="8" key="2">
    <citation type="submission" date="2021-04" db="EMBL/GenBank/DDBJ databases">
        <authorList>
            <person name="Gilroy R."/>
        </authorList>
    </citation>
    <scope>NUCLEOTIDE SEQUENCE</scope>
    <source>
        <strain evidence="8">ChiGjej1B1-14440</strain>
    </source>
</reference>
<comment type="similarity">
    <text evidence="2">Belongs to the serine-aspartate repeat-containing protein (SDr) family.</text>
</comment>
<keyword evidence="5" id="KW-1133">Transmembrane helix</keyword>
<gene>
    <name evidence="8" type="ORF">H9980_00070</name>
</gene>
<feature type="domain" description="SpaA-like prealbumin fold" evidence="7">
    <location>
        <begin position="2133"/>
        <end position="2217"/>
    </location>
</feature>
<evidence type="ECO:0000313" key="8">
    <source>
        <dbReference type="EMBL" id="HIX80359.1"/>
    </source>
</evidence>
<evidence type="ECO:0000256" key="3">
    <source>
        <dbReference type="ARBA" id="ARBA00022525"/>
    </source>
</evidence>
<reference evidence="8" key="1">
    <citation type="journal article" date="2021" name="PeerJ">
        <title>Extensive microbial diversity within the chicken gut microbiome revealed by metagenomics and culture.</title>
        <authorList>
            <person name="Gilroy R."/>
            <person name="Ravi A."/>
            <person name="Getino M."/>
            <person name="Pursley I."/>
            <person name="Horton D.L."/>
            <person name="Alikhan N.F."/>
            <person name="Baker D."/>
            <person name="Gharbi K."/>
            <person name="Hall N."/>
            <person name="Watson M."/>
            <person name="Adriaenssens E.M."/>
            <person name="Foster-Nyarko E."/>
            <person name="Jarju S."/>
            <person name="Secka A."/>
            <person name="Antonio M."/>
            <person name="Oren A."/>
            <person name="Chaudhuri R.R."/>
            <person name="La Ragione R."/>
            <person name="Hildebrand F."/>
            <person name="Pallen M.J."/>
        </authorList>
    </citation>
    <scope>NUCLEOTIDE SEQUENCE</scope>
    <source>
        <strain evidence="8">ChiGjej1B1-14440</strain>
    </source>
</reference>
<dbReference type="InterPro" id="IPR033764">
    <property type="entry name" value="Sdr_B"/>
</dbReference>
<dbReference type="InterPro" id="IPR041033">
    <property type="entry name" value="SpaA_PFL_dom_1"/>
</dbReference>
<dbReference type="Gene3D" id="2.60.40.10">
    <property type="entry name" value="Immunoglobulins"/>
    <property type="match status" value="19"/>
</dbReference>
<feature type="domain" description="SpaA-like prealbumin fold" evidence="7">
    <location>
        <begin position="872"/>
        <end position="956"/>
    </location>
</feature>